<gene>
    <name evidence="1" type="ORF">RND71_006594</name>
</gene>
<reference evidence="1" key="1">
    <citation type="submission" date="2023-12" db="EMBL/GenBank/DDBJ databases">
        <title>Genome assembly of Anisodus tanguticus.</title>
        <authorList>
            <person name="Wang Y.-J."/>
        </authorList>
    </citation>
    <scope>NUCLEOTIDE SEQUENCE</scope>
    <source>
        <strain evidence="1">KB-2021</strain>
        <tissue evidence="1">Leaf</tissue>
    </source>
</reference>
<evidence type="ECO:0000313" key="1">
    <source>
        <dbReference type="EMBL" id="KAK4375917.1"/>
    </source>
</evidence>
<proteinExistence type="predicted"/>
<comment type="caution">
    <text evidence="1">The sequence shown here is derived from an EMBL/GenBank/DDBJ whole genome shotgun (WGS) entry which is preliminary data.</text>
</comment>
<dbReference type="Proteomes" id="UP001291623">
    <property type="component" value="Unassembled WGS sequence"/>
</dbReference>
<accession>A0AAE1SVC5</accession>
<dbReference type="EMBL" id="JAVYJV010000003">
    <property type="protein sequence ID" value="KAK4375917.1"/>
    <property type="molecule type" value="Genomic_DNA"/>
</dbReference>
<protein>
    <submittedName>
        <fullName evidence="1">Uncharacterized protein</fullName>
    </submittedName>
</protein>
<keyword evidence="2" id="KW-1185">Reference proteome</keyword>
<dbReference type="AlphaFoldDB" id="A0AAE1SVC5"/>
<evidence type="ECO:0000313" key="2">
    <source>
        <dbReference type="Proteomes" id="UP001291623"/>
    </source>
</evidence>
<name>A0AAE1SVC5_9SOLA</name>
<organism evidence="1 2">
    <name type="scientific">Anisodus tanguticus</name>
    <dbReference type="NCBI Taxonomy" id="243964"/>
    <lineage>
        <taxon>Eukaryota</taxon>
        <taxon>Viridiplantae</taxon>
        <taxon>Streptophyta</taxon>
        <taxon>Embryophyta</taxon>
        <taxon>Tracheophyta</taxon>
        <taxon>Spermatophyta</taxon>
        <taxon>Magnoliopsida</taxon>
        <taxon>eudicotyledons</taxon>
        <taxon>Gunneridae</taxon>
        <taxon>Pentapetalae</taxon>
        <taxon>asterids</taxon>
        <taxon>lamiids</taxon>
        <taxon>Solanales</taxon>
        <taxon>Solanaceae</taxon>
        <taxon>Solanoideae</taxon>
        <taxon>Hyoscyameae</taxon>
        <taxon>Anisodus</taxon>
    </lineage>
</organism>
<sequence>MPKKSKLEVNDIFGPEDMQLFWGSAEKSRYNLLEVAELKQRLAAVEGSLRKIQDTLNKVLIELLKESTKKEKKHILIAAYAMKDALQEKENLDPEGAYGMKTIDGRKIEDFKR</sequence>